<evidence type="ECO:0000256" key="10">
    <source>
        <dbReference type="ARBA" id="ARBA00023002"/>
    </source>
</evidence>
<keyword evidence="9 15" id="KW-1133">Transmembrane helix</keyword>
<dbReference type="GO" id="GO:0016020">
    <property type="term" value="C:membrane"/>
    <property type="evidence" value="ECO:0007669"/>
    <property type="project" value="UniProtKB-SubCell"/>
</dbReference>
<keyword evidence="3" id="KW-0150">Chloroplast</keyword>
<dbReference type="InterPro" id="IPR013626">
    <property type="entry name" value="PaO"/>
</dbReference>
<keyword evidence="13 15" id="KW-0472">Membrane</keyword>
<dbReference type="GO" id="GO:0046872">
    <property type="term" value="F:metal ion binding"/>
    <property type="evidence" value="ECO:0007669"/>
    <property type="project" value="UniProtKB-KW"/>
</dbReference>
<feature type="region of interest" description="Disordered" evidence="14">
    <location>
        <begin position="31"/>
        <end position="63"/>
    </location>
</feature>
<evidence type="ECO:0000256" key="1">
    <source>
        <dbReference type="ARBA" id="ARBA00004229"/>
    </source>
</evidence>
<dbReference type="Gene3D" id="2.102.10.10">
    <property type="entry name" value="Rieske [2Fe-2S] iron-sulphur domain"/>
    <property type="match status" value="1"/>
</dbReference>
<evidence type="ECO:0000256" key="4">
    <source>
        <dbReference type="ARBA" id="ARBA00022640"/>
    </source>
</evidence>
<evidence type="ECO:0000256" key="12">
    <source>
        <dbReference type="ARBA" id="ARBA00023014"/>
    </source>
</evidence>
<evidence type="ECO:0000256" key="8">
    <source>
        <dbReference type="ARBA" id="ARBA00022946"/>
    </source>
</evidence>
<dbReference type="Pfam" id="PF00355">
    <property type="entry name" value="Rieske"/>
    <property type="match status" value="1"/>
</dbReference>
<evidence type="ECO:0000313" key="17">
    <source>
        <dbReference type="EMBL" id="GBF94954.1"/>
    </source>
</evidence>
<evidence type="ECO:0000313" key="18">
    <source>
        <dbReference type="Proteomes" id="UP000247498"/>
    </source>
</evidence>
<dbReference type="EMBL" id="BDRX01000058">
    <property type="protein sequence ID" value="GBF94954.1"/>
    <property type="molecule type" value="Genomic_DNA"/>
</dbReference>
<dbReference type="GO" id="GO:0010277">
    <property type="term" value="F:chlorophyllide a oxygenase activity"/>
    <property type="evidence" value="ECO:0007669"/>
    <property type="project" value="InterPro"/>
</dbReference>
<dbReference type="PROSITE" id="PS51296">
    <property type="entry name" value="RIESKE"/>
    <property type="match status" value="1"/>
</dbReference>
<dbReference type="GO" id="GO:0051537">
    <property type="term" value="F:2 iron, 2 sulfur cluster binding"/>
    <property type="evidence" value="ECO:0007669"/>
    <property type="project" value="UniProtKB-KW"/>
</dbReference>
<dbReference type="InterPro" id="IPR036922">
    <property type="entry name" value="Rieske_2Fe-2S_sf"/>
</dbReference>
<dbReference type="PANTHER" id="PTHR21266">
    <property type="entry name" value="IRON-SULFUR DOMAIN CONTAINING PROTEIN"/>
    <property type="match status" value="1"/>
</dbReference>
<dbReference type="PANTHER" id="PTHR21266:SF32">
    <property type="entry name" value="CHOLESTEROL 7-DESATURASE NVD"/>
    <property type="match status" value="1"/>
</dbReference>
<gene>
    <name evidence="17" type="ORF">Rsub_07455</name>
</gene>
<feature type="transmembrane region" description="Helical" evidence="15">
    <location>
        <begin position="531"/>
        <end position="549"/>
    </location>
</feature>
<evidence type="ECO:0000259" key="16">
    <source>
        <dbReference type="PROSITE" id="PS51296"/>
    </source>
</evidence>
<name>A0A2V0P506_9CHLO</name>
<organism evidence="17 18">
    <name type="scientific">Raphidocelis subcapitata</name>
    <dbReference type="NCBI Taxonomy" id="307507"/>
    <lineage>
        <taxon>Eukaryota</taxon>
        <taxon>Viridiplantae</taxon>
        <taxon>Chlorophyta</taxon>
        <taxon>core chlorophytes</taxon>
        <taxon>Chlorophyceae</taxon>
        <taxon>CS clade</taxon>
        <taxon>Sphaeropleales</taxon>
        <taxon>Selenastraceae</taxon>
        <taxon>Raphidocelis</taxon>
    </lineage>
</organism>
<evidence type="ECO:0000256" key="11">
    <source>
        <dbReference type="ARBA" id="ARBA00023004"/>
    </source>
</evidence>
<keyword evidence="18" id="KW-1185">Reference proteome</keyword>
<evidence type="ECO:0000256" key="3">
    <source>
        <dbReference type="ARBA" id="ARBA00022528"/>
    </source>
</evidence>
<keyword evidence="10" id="KW-0560">Oxidoreductase</keyword>
<dbReference type="STRING" id="307507.A0A2V0P506"/>
<feature type="compositionally biased region" description="Low complexity" evidence="14">
    <location>
        <begin position="54"/>
        <end position="63"/>
    </location>
</feature>
<dbReference type="OrthoDB" id="426882at2759"/>
<dbReference type="InParanoid" id="A0A2V0P506"/>
<dbReference type="AlphaFoldDB" id="A0A2V0P506"/>
<proteinExistence type="predicted"/>
<evidence type="ECO:0000256" key="7">
    <source>
        <dbReference type="ARBA" id="ARBA00022723"/>
    </source>
</evidence>
<evidence type="ECO:0000256" key="2">
    <source>
        <dbReference type="ARBA" id="ARBA00004370"/>
    </source>
</evidence>
<comment type="subcellular location">
    <subcellularLocation>
        <location evidence="2">Membrane</location>
    </subcellularLocation>
    <subcellularLocation>
        <location evidence="1">Plastid</location>
        <location evidence="1">Chloroplast</location>
    </subcellularLocation>
</comment>
<comment type="caution">
    <text evidence="17">The sequence shown here is derived from an EMBL/GenBank/DDBJ whole genome shotgun (WGS) entry which is preliminary data.</text>
</comment>
<dbReference type="InterPro" id="IPR017941">
    <property type="entry name" value="Rieske_2Fe-2S"/>
</dbReference>
<keyword evidence="11" id="KW-0408">Iron</keyword>
<feature type="region of interest" description="Disordered" evidence="14">
    <location>
        <begin position="258"/>
        <end position="322"/>
    </location>
</feature>
<keyword evidence="6" id="KW-0001">2Fe-2S</keyword>
<evidence type="ECO:0000256" key="9">
    <source>
        <dbReference type="ARBA" id="ARBA00022989"/>
    </source>
</evidence>
<dbReference type="GO" id="GO:0009507">
    <property type="term" value="C:chloroplast"/>
    <property type="evidence" value="ECO:0007669"/>
    <property type="project" value="UniProtKB-SubCell"/>
</dbReference>
<keyword evidence="8" id="KW-0809">Transit peptide</keyword>
<accession>A0A2V0P506</accession>
<feature type="domain" description="Rieske" evidence="16">
    <location>
        <begin position="86"/>
        <end position="195"/>
    </location>
</feature>
<evidence type="ECO:0000256" key="15">
    <source>
        <dbReference type="SAM" id="Phobius"/>
    </source>
</evidence>
<feature type="compositionally biased region" description="Low complexity" evidence="14">
    <location>
        <begin position="280"/>
        <end position="309"/>
    </location>
</feature>
<reference evidence="17 18" key="1">
    <citation type="journal article" date="2018" name="Sci. Rep.">
        <title>Raphidocelis subcapitata (=Pseudokirchneriella subcapitata) provides an insight into genome evolution and environmental adaptations in the Sphaeropleales.</title>
        <authorList>
            <person name="Suzuki S."/>
            <person name="Yamaguchi H."/>
            <person name="Nakajima N."/>
            <person name="Kawachi M."/>
        </authorList>
    </citation>
    <scope>NUCLEOTIDE SEQUENCE [LARGE SCALE GENOMIC DNA]</scope>
    <source>
        <strain evidence="17 18">NIES-35</strain>
    </source>
</reference>
<dbReference type="Pfam" id="PF08417">
    <property type="entry name" value="PaO"/>
    <property type="match status" value="1"/>
</dbReference>
<dbReference type="SUPFAM" id="SSF55961">
    <property type="entry name" value="Bet v1-like"/>
    <property type="match status" value="1"/>
</dbReference>
<keyword evidence="4" id="KW-0934">Plastid</keyword>
<evidence type="ECO:0000256" key="5">
    <source>
        <dbReference type="ARBA" id="ARBA00022692"/>
    </source>
</evidence>
<keyword evidence="7" id="KW-0479">Metal-binding</keyword>
<evidence type="ECO:0000256" key="14">
    <source>
        <dbReference type="SAM" id="MobiDB-lite"/>
    </source>
</evidence>
<protein>
    <recommendedName>
        <fullName evidence="16">Rieske domain-containing protein</fullName>
    </recommendedName>
</protein>
<evidence type="ECO:0000256" key="6">
    <source>
        <dbReference type="ARBA" id="ARBA00022714"/>
    </source>
</evidence>
<evidence type="ECO:0000256" key="13">
    <source>
        <dbReference type="ARBA" id="ARBA00023136"/>
    </source>
</evidence>
<dbReference type="SUPFAM" id="SSF50022">
    <property type="entry name" value="ISP domain"/>
    <property type="match status" value="1"/>
</dbReference>
<keyword evidence="12" id="KW-0411">Iron-sulfur</keyword>
<dbReference type="Proteomes" id="UP000247498">
    <property type="component" value="Unassembled WGS sequence"/>
</dbReference>
<keyword evidence="5 15" id="KW-0812">Transmembrane</keyword>
<sequence length="597" mass="63073">MAPCSAHSAQFRAPRAPVSIARPALGRAAVHRAAGVARRPLTTRPRGPVERGQPSSTAATAPAQTALDTPAAQAADAPFSYERTWWAVHDLASIDPDRPNALELLGKKLVLWRDGEGKWRCNEDMCPHRLAPLSEGRTVDGQLECSYHGWRFNSGGRCVRIPQSVDAKAEATACASSRSCVRSYPVREQSGIIWVWAHPGSPDEAESSPLPIPLGLQQLVASGKRIRWFRRVLPYSWDVLLENVVDPAHLPHSHHKLTPMLTRDKSGPMPFASVQQQRQHASNGADHSAASGSSSGSSSSSSSGSSSGSGADGGGAEAPDYAPPGMPPVGAFAFPSALSASGVVAFTPPALVAYEYALPGSAKLWTWIYAAPAGPGRSIVLTTTGNTRPSVTPGMLAKALLTAPKTLPPLLMNYYIQNIPMWRSHLLSNKLFDQDSVFLAQQDALLQRKGRQSWTSDYYLPIQSDLLVTATRRWIDSKAGGGPAYAEGAEPMGPTPSTEQIQDRWSQHTRHCKACRDAMAAMAVKAARARGAAAALFAALCALLGTYGAPGLLAGGAPALLAAAAAAGAAVALAVARRAAATVQAFKHVPFSHADNE</sequence>
<dbReference type="InterPro" id="IPR050584">
    <property type="entry name" value="Cholesterol_7-desaturase"/>
</dbReference>
<feature type="transmembrane region" description="Helical" evidence="15">
    <location>
        <begin position="555"/>
        <end position="576"/>
    </location>
</feature>